<name>A0A9W8AH11_9FUNG</name>
<dbReference type="SUPFAM" id="SSF52777">
    <property type="entry name" value="CoA-dependent acyltransferases"/>
    <property type="match status" value="2"/>
</dbReference>
<feature type="domain" description="Condensation" evidence="1">
    <location>
        <begin position="110"/>
        <end position="354"/>
    </location>
</feature>
<dbReference type="Gene3D" id="3.30.559.10">
    <property type="entry name" value="Chloramphenicol acetyltransferase-like domain"/>
    <property type="match status" value="1"/>
</dbReference>
<dbReference type="InterPro" id="IPR023213">
    <property type="entry name" value="CAT-like_dom_sf"/>
</dbReference>
<protein>
    <recommendedName>
        <fullName evidence="1">Condensation domain-containing protein</fullName>
    </recommendedName>
</protein>
<dbReference type="GO" id="GO:0044550">
    <property type="term" value="P:secondary metabolite biosynthetic process"/>
    <property type="evidence" value="ECO:0007669"/>
    <property type="project" value="TreeGrafter"/>
</dbReference>
<dbReference type="Gene3D" id="3.30.559.30">
    <property type="entry name" value="Nonribosomal peptide synthetase, condensation domain"/>
    <property type="match status" value="1"/>
</dbReference>
<dbReference type="EMBL" id="JANBPY010004165">
    <property type="protein sequence ID" value="KAJ1948954.1"/>
    <property type="molecule type" value="Genomic_DNA"/>
</dbReference>
<dbReference type="GO" id="GO:0003824">
    <property type="term" value="F:catalytic activity"/>
    <property type="evidence" value="ECO:0007669"/>
    <property type="project" value="InterPro"/>
</dbReference>
<dbReference type="OrthoDB" id="416786at2759"/>
<dbReference type="InterPro" id="IPR001242">
    <property type="entry name" value="Condensation_dom"/>
</dbReference>
<dbReference type="GO" id="GO:0043041">
    <property type="term" value="P:amino acid activation for nonribosomal peptide biosynthetic process"/>
    <property type="evidence" value="ECO:0007669"/>
    <property type="project" value="TreeGrafter"/>
</dbReference>
<dbReference type="Proteomes" id="UP001150925">
    <property type="component" value="Unassembled WGS sequence"/>
</dbReference>
<sequence length="362" mass="41660">MVDPVVGMNIVRQRQQRLVPLLGTRRRYDLEAMMWYQMDGTITLVIHRDSLTNWETDEKFAQALPTLWKHEMDELLSCNSGTAWLPGDFPLVPFKNVQQLTLDPTRVQIVWPLSSLQQGFVIESLKDPSAYMVQMVQELQGLLDIDRYHQAWLTVGQRHDAMRVQFHPDQSAQVVMREFNLEWDYGEQIIPEAEVPGYLLRIRQRGFSDLTNEPIVRIQLLKQNSALHLCFITVHHAILDAWSIDVVLGEVRRVYEGLTLTTSAVSYGRFLAQTTKIDPTQTQSFWEAYLENMEPTPNLPFPSPQNSPVESVTERLTTSLSLMRTWCSKLGITINSLVRGLWALLLGRYLGKDTREVTFGVM</sequence>
<evidence type="ECO:0000313" key="3">
    <source>
        <dbReference type="Proteomes" id="UP001150925"/>
    </source>
</evidence>
<dbReference type="PANTHER" id="PTHR45527:SF1">
    <property type="entry name" value="FATTY ACID SYNTHASE"/>
    <property type="match status" value="1"/>
</dbReference>
<evidence type="ECO:0000259" key="1">
    <source>
        <dbReference type="Pfam" id="PF00668"/>
    </source>
</evidence>
<dbReference type="Pfam" id="PF00668">
    <property type="entry name" value="Condensation"/>
    <property type="match status" value="1"/>
</dbReference>
<dbReference type="GO" id="GO:0031177">
    <property type="term" value="F:phosphopantetheine binding"/>
    <property type="evidence" value="ECO:0007669"/>
    <property type="project" value="TreeGrafter"/>
</dbReference>
<evidence type="ECO:0000313" key="2">
    <source>
        <dbReference type="EMBL" id="KAJ1948954.1"/>
    </source>
</evidence>
<proteinExistence type="predicted"/>
<comment type="caution">
    <text evidence="2">The sequence shown here is derived from an EMBL/GenBank/DDBJ whole genome shotgun (WGS) entry which is preliminary data.</text>
</comment>
<organism evidence="2 3">
    <name type="scientific">Dispira parvispora</name>
    <dbReference type="NCBI Taxonomy" id="1520584"/>
    <lineage>
        <taxon>Eukaryota</taxon>
        <taxon>Fungi</taxon>
        <taxon>Fungi incertae sedis</taxon>
        <taxon>Zoopagomycota</taxon>
        <taxon>Kickxellomycotina</taxon>
        <taxon>Dimargaritomycetes</taxon>
        <taxon>Dimargaritales</taxon>
        <taxon>Dimargaritaceae</taxon>
        <taxon>Dispira</taxon>
    </lineage>
</organism>
<dbReference type="PANTHER" id="PTHR45527">
    <property type="entry name" value="NONRIBOSOMAL PEPTIDE SYNTHETASE"/>
    <property type="match status" value="1"/>
</dbReference>
<dbReference type="GO" id="GO:0005737">
    <property type="term" value="C:cytoplasm"/>
    <property type="evidence" value="ECO:0007669"/>
    <property type="project" value="TreeGrafter"/>
</dbReference>
<accession>A0A9W8AH11</accession>
<feature type="non-terminal residue" evidence="2">
    <location>
        <position position="362"/>
    </location>
</feature>
<gene>
    <name evidence="2" type="ORF">IWQ62_006815</name>
</gene>
<reference evidence="2" key="1">
    <citation type="submission" date="2022-07" db="EMBL/GenBank/DDBJ databases">
        <title>Phylogenomic reconstructions and comparative analyses of Kickxellomycotina fungi.</title>
        <authorList>
            <person name="Reynolds N.K."/>
            <person name="Stajich J.E."/>
            <person name="Barry K."/>
            <person name="Grigoriev I.V."/>
            <person name="Crous P."/>
            <person name="Smith M.E."/>
        </authorList>
    </citation>
    <scope>NUCLEOTIDE SEQUENCE</scope>
    <source>
        <strain evidence="2">RSA 1196</strain>
    </source>
</reference>
<keyword evidence="3" id="KW-1185">Reference proteome</keyword>
<dbReference type="AlphaFoldDB" id="A0A9W8AH11"/>